<proteinExistence type="predicted"/>
<keyword evidence="2" id="KW-0547">Nucleotide-binding</keyword>
<comment type="caution">
    <text evidence="4">The sequence shown here is derived from an EMBL/GenBank/DDBJ whole genome shotgun (WGS) entry which is preliminary data.</text>
</comment>
<dbReference type="PANTHER" id="PTHR43692:SF1">
    <property type="entry name" value="UDP-N-ACETYLMURAMOYLALANINE--D-GLUTAMATE LIGASE"/>
    <property type="match status" value="1"/>
</dbReference>
<keyword evidence="3" id="KW-0067">ATP-binding</keyword>
<dbReference type="InterPro" id="IPR036565">
    <property type="entry name" value="Mur-like_cat_sf"/>
</dbReference>
<dbReference type="GO" id="GO:0008764">
    <property type="term" value="F:UDP-N-acetylmuramoylalanine-D-glutamate ligase activity"/>
    <property type="evidence" value="ECO:0007669"/>
    <property type="project" value="InterPro"/>
</dbReference>
<accession>A0A4Y4XNU6</accession>
<dbReference type="GO" id="GO:0005737">
    <property type="term" value="C:cytoplasm"/>
    <property type="evidence" value="ECO:0007669"/>
    <property type="project" value="InterPro"/>
</dbReference>
<dbReference type="InterPro" id="IPR005762">
    <property type="entry name" value="MurD"/>
</dbReference>
<dbReference type="Proteomes" id="UP000319650">
    <property type="component" value="Unassembled WGS sequence"/>
</dbReference>
<dbReference type="GO" id="GO:0051301">
    <property type="term" value="P:cell division"/>
    <property type="evidence" value="ECO:0007669"/>
    <property type="project" value="InterPro"/>
</dbReference>
<keyword evidence="1 4" id="KW-0436">Ligase</keyword>
<dbReference type="AlphaFoldDB" id="A0A4Y4XNU6"/>
<evidence type="ECO:0000256" key="1">
    <source>
        <dbReference type="ARBA" id="ARBA00022598"/>
    </source>
</evidence>
<evidence type="ECO:0000256" key="3">
    <source>
        <dbReference type="ARBA" id="ARBA00022840"/>
    </source>
</evidence>
<gene>
    <name evidence="4" type="ORF">B0X64_01345</name>
</gene>
<dbReference type="GO" id="GO:0008360">
    <property type="term" value="P:regulation of cell shape"/>
    <property type="evidence" value="ECO:0007669"/>
    <property type="project" value="InterPro"/>
</dbReference>
<dbReference type="GO" id="GO:0005524">
    <property type="term" value="F:ATP binding"/>
    <property type="evidence" value="ECO:0007669"/>
    <property type="project" value="UniProtKB-KW"/>
</dbReference>
<dbReference type="SUPFAM" id="SSF51984">
    <property type="entry name" value="MurCD N-terminal domain"/>
    <property type="match status" value="1"/>
</dbReference>
<evidence type="ECO:0000313" key="5">
    <source>
        <dbReference type="Proteomes" id="UP000319650"/>
    </source>
</evidence>
<dbReference type="EMBL" id="MUPN01000162">
    <property type="protein sequence ID" value="OOQ41350.1"/>
    <property type="molecule type" value="Genomic_DNA"/>
</dbReference>
<organism evidence="4 5">
    <name type="scientific">Helicobacter pylori</name>
    <name type="common">Campylobacter pylori</name>
    <dbReference type="NCBI Taxonomy" id="210"/>
    <lineage>
        <taxon>Bacteria</taxon>
        <taxon>Pseudomonadati</taxon>
        <taxon>Campylobacterota</taxon>
        <taxon>Epsilonproteobacteria</taxon>
        <taxon>Campylobacterales</taxon>
        <taxon>Helicobacteraceae</taxon>
        <taxon>Helicobacter</taxon>
    </lineage>
</organism>
<name>A0A4Y4XNU6_HELPX</name>
<dbReference type="PANTHER" id="PTHR43692">
    <property type="entry name" value="UDP-N-ACETYLMURAMOYLALANINE--D-GLUTAMATE LIGASE"/>
    <property type="match status" value="1"/>
</dbReference>
<feature type="non-terminal residue" evidence="4">
    <location>
        <position position="115"/>
    </location>
</feature>
<reference evidence="4 5" key="1">
    <citation type="journal article" date="2017" name="Front. Cell. Infect. Microbiol.">
        <title>Whole Genome Sequence and Phylogenetic Analysis Show Helicobacter pylori Strains from Latin America Have Followed a Unique Evolution Pathway.</title>
        <authorList>
            <person name="Munoz-Ramirez Z.Y."/>
            <person name="Mendez-Tenorio A."/>
            <person name="Kato I."/>
            <person name="Bravo M.M."/>
            <person name="Rizzato C."/>
            <person name="Thorell K."/>
            <person name="Torres R.C."/>
            <person name="Aviles-Jimenez F."/>
            <person name="Camorlinga M."/>
            <person name="Canzian F."/>
            <person name="Torres J."/>
        </authorList>
    </citation>
    <scope>NUCLEOTIDE SEQUENCE [LARGE SCALE GENOMIC DNA]</scope>
    <source>
        <strain evidence="4 5">CM22351</strain>
    </source>
</reference>
<protein>
    <submittedName>
        <fullName evidence="4">UDP-N-acetylmuramoyl-L-alanine--D-glutamate ligase</fullName>
    </submittedName>
</protein>
<evidence type="ECO:0000256" key="2">
    <source>
        <dbReference type="ARBA" id="ARBA00022741"/>
    </source>
</evidence>
<dbReference type="SUPFAM" id="SSF53623">
    <property type="entry name" value="MurD-like peptide ligases, catalytic domain"/>
    <property type="match status" value="1"/>
</dbReference>
<sequence length="115" mass="13028">MKISLFGHGKTTLALARFFKKNHNEVKFFDDQFTAFFKDSEGFLCYPSKDFNPNDSQLEVVSPGISFTHPLVIKSKHLVSEYDYIDSLFDLVFTPTIISISGTNGKTTTTEMLTM</sequence>
<evidence type="ECO:0000313" key="4">
    <source>
        <dbReference type="EMBL" id="OOQ41350.1"/>
    </source>
</evidence>